<feature type="region of interest" description="Disordered" evidence="1">
    <location>
        <begin position="1"/>
        <end position="21"/>
    </location>
</feature>
<dbReference type="AlphaFoldDB" id="A0A6A6XD78"/>
<protein>
    <submittedName>
        <fullName evidence="3">SET domain-containing protein</fullName>
    </submittedName>
</protein>
<keyword evidence="4" id="KW-1185">Reference proteome</keyword>
<accession>A0A6A6XD78</accession>
<dbReference type="InterPro" id="IPR044432">
    <property type="entry name" value="Set10/Efm1_SET"/>
</dbReference>
<evidence type="ECO:0000313" key="4">
    <source>
        <dbReference type="Proteomes" id="UP000799757"/>
    </source>
</evidence>
<dbReference type="Proteomes" id="UP000799757">
    <property type="component" value="Unassembled WGS sequence"/>
</dbReference>
<evidence type="ECO:0000256" key="1">
    <source>
        <dbReference type="SAM" id="MobiDB-lite"/>
    </source>
</evidence>
<dbReference type="PANTHER" id="PTHR13271:SF137">
    <property type="entry name" value="SET DOMAIN-CONTAINING PROTEIN"/>
    <property type="match status" value="1"/>
</dbReference>
<dbReference type="InterPro" id="IPR046341">
    <property type="entry name" value="SET_dom_sf"/>
</dbReference>
<reference evidence="3" key="1">
    <citation type="journal article" date="2020" name="Stud. Mycol.">
        <title>101 Dothideomycetes genomes: a test case for predicting lifestyles and emergence of pathogens.</title>
        <authorList>
            <person name="Haridas S."/>
            <person name="Albert R."/>
            <person name="Binder M."/>
            <person name="Bloem J."/>
            <person name="Labutti K."/>
            <person name="Salamov A."/>
            <person name="Andreopoulos B."/>
            <person name="Baker S."/>
            <person name="Barry K."/>
            <person name="Bills G."/>
            <person name="Bluhm B."/>
            <person name="Cannon C."/>
            <person name="Castanera R."/>
            <person name="Culley D."/>
            <person name="Daum C."/>
            <person name="Ezra D."/>
            <person name="Gonzalez J."/>
            <person name="Henrissat B."/>
            <person name="Kuo A."/>
            <person name="Liang C."/>
            <person name="Lipzen A."/>
            <person name="Lutzoni F."/>
            <person name="Magnuson J."/>
            <person name="Mondo S."/>
            <person name="Nolan M."/>
            <person name="Ohm R."/>
            <person name="Pangilinan J."/>
            <person name="Park H.-J."/>
            <person name="Ramirez L."/>
            <person name="Alfaro M."/>
            <person name="Sun H."/>
            <person name="Tritt A."/>
            <person name="Yoshinaga Y."/>
            <person name="Zwiers L.-H."/>
            <person name="Turgeon B."/>
            <person name="Goodwin S."/>
            <person name="Spatafora J."/>
            <person name="Crous P."/>
            <person name="Grigoriev I."/>
        </authorList>
    </citation>
    <scope>NUCLEOTIDE SEQUENCE</scope>
    <source>
        <strain evidence="3">CBS 109.77</strain>
    </source>
</reference>
<proteinExistence type="predicted"/>
<dbReference type="CDD" id="cd19180">
    <property type="entry name" value="SET_SpSET10-like"/>
    <property type="match status" value="1"/>
</dbReference>
<keyword evidence="2" id="KW-0472">Membrane</keyword>
<gene>
    <name evidence="3" type="ORF">K505DRAFT_243417</name>
</gene>
<dbReference type="EMBL" id="MU001911">
    <property type="protein sequence ID" value="KAF2793865.1"/>
    <property type="molecule type" value="Genomic_DNA"/>
</dbReference>
<evidence type="ECO:0000313" key="3">
    <source>
        <dbReference type="EMBL" id="KAF2793865.1"/>
    </source>
</evidence>
<feature type="transmembrane region" description="Helical" evidence="2">
    <location>
        <begin position="509"/>
        <end position="531"/>
    </location>
</feature>
<organism evidence="3 4">
    <name type="scientific">Melanomma pulvis-pyrius CBS 109.77</name>
    <dbReference type="NCBI Taxonomy" id="1314802"/>
    <lineage>
        <taxon>Eukaryota</taxon>
        <taxon>Fungi</taxon>
        <taxon>Dikarya</taxon>
        <taxon>Ascomycota</taxon>
        <taxon>Pezizomycotina</taxon>
        <taxon>Dothideomycetes</taxon>
        <taxon>Pleosporomycetidae</taxon>
        <taxon>Pleosporales</taxon>
        <taxon>Melanommataceae</taxon>
        <taxon>Melanomma</taxon>
    </lineage>
</organism>
<dbReference type="PANTHER" id="PTHR13271">
    <property type="entry name" value="UNCHARACTERIZED PUTATIVE METHYLTRANSFERASE"/>
    <property type="match status" value="1"/>
</dbReference>
<dbReference type="Gene3D" id="3.90.1410.10">
    <property type="entry name" value="set domain protein methyltransferase, domain 1"/>
    <property type="match status" value="1"/>
</dbReference>
<dbReference type="InterPro" id="IPR050600">
    <property type="entry name" value="SETD3_SETD6_MTase"/>
</dbReference>
<dbReference type="OrthoDB" id="42889at2759"/>
<sequence length="580" mass="65688">MVSDESSIFRNRGRASGQPDTDHPAEALLAWFSQNKGWLNPDVRIIFDHSHGFHVVAAKPLSSPPVATCPLSLTFSYLNLDHSQTVVPHVHSPLQACLGKVPDYVLNYLFLVEQRCLGHKSPWHPYIACLPGPETMATPLWFTDEDMEYLQGTNLMQATADRQKGLQDQWEQAQSAMNVSGITMPSSFNFDQFRWAATIMTSRAFISDHILPDRPTFPVLFPVIDILNHSVEAKVEWNFNPLEDFTLNILEHVKEGDELFNNYAPKQNDELLMGYGFCVPDNPMEQFAIRMMIPPEIVQQVNGDTELLGEQMPFGMPKSCLDGDLMKEQHFLRIRGHPLGRYENTIPCFQGFAPYLVHTSFLVALHTRQMKLADVKFPNPGARIFLGTLKTLYQAIQNRCERLPISNTMIPAATNDKQKYATIYRNGQADVIHTMRRELKTVLDKRRSHNTVSAEPAIITTTEALFALRNEFPDHYQNVKNAILLQWGIEIRNSADYARDVAEADVEDLVWVLLLIVFATITLLVSILKLVAATITLRTRCGALDLQENGDGTPKKPYNASPFKSFHAFQFHSHSIIHPH</sequence>
<dbReference type="GO" id="GO:0016279">
    <property type="term" value="F:protein-lysine N-methyltransferase activity"/>
    <property type="evidence" value="ECO:0007669"/>
    <property type="project" value="InterPro"/>
</dbReference>
<keyword evidence="2" id="KW-0812">Transmembrane</keyword>
<name>A0A6A6XD78_9PLEO</name>
<dbReference type="SUPFAM" id="SSF82199">
    <property type="entry name" value="SET domain"/>
    <property type="match status" value="1"/>
</dbReference>
<evidence type="ECO:0000256" key="2">
    <source>
        <dbReference type="SAM" id="Phobius"/>
    </source>
</evidence>
<keyword evidence="2" id="KW-1133">Transmembrane helix</keyword>